<dbReference type="EMBL" id="JAPTMU010000019">
    <property type="protein sequence ID" value="KAJ4927119.1"/>
    <property type="molecule type" value="Genomic_DNA"/>
</dbReference>
<keyword evidence="1" id="KW-0472">Membrane</keyword>
<feature type="transmembrane region" description="Helical" evidence="1">
    <location>
        <begin position="14"/>
        <end position="33"/>
    </location>
</feature>
<comment type="caution">
    <text evidence="2">The sequence shown here is derived from an EMBL/GenBank/DDBJ whole genome shotgun (WGS) entry which is preliminary data.</text>
</comment>
<dbReference type="AlphaFoldDB" id="A0AAD6F9W2"/>
<protein>
    <submittedName>
        <fullName evidence="2">Uncharacterized protein</fullName>
    </submittedName>
</protein>
<sequence length="96" mass="10296">MQACRGAAGCDQPFLYVFTLYLSTPLAISHSLLGKKRDLGMEEQCITSLSSQADELALQAARQFLLQQASGLNSPGNEIKQSALQGIHATSLLSEL</sequence>
<keyword evidence="1" id="KW-0812">Transmembrane</keyword>
<evidence type="ECO:0000313" key="2">
    <source>
        <dbReference type="EMBL" id="KAJ4927119.1"/>
    </source>
</evidence>
<name>A0AAD6F9W2_9TELE</name>
<dbReference type="Proteomes" id="UP001219934">
    <property type="component" value="Unassembled WGS sequence"/>
</dbReference>
<gene>
    <name evidence="2" type="ORF">JOQ06_014856</name>
</gene>
<evidence type="ECO:0000313" key="3">
    <source>
        <dbReference type="Proteomes" id="UP001219934"/>
    </source>
</evidence>
<evidence type="ECO:0000256" key="1">
    <source>
        <dbReference type="SAM" id="Phobius"/>
    </source>
</evidence>
<accession>A0AAD6F9W2</accession>
<organism evidence="2 3">
    <name type="scientific">Pogonophryne albipinna</name>
    <dbReference type="NCBI Taxonomy" id="1090488"/>
    <lineage>
        <taxon>Eukaryota</taxon>
        <taxon>Metazoa</taxon>
        <taxon>Chordata</taxon>
        <taxon>Craniata</taxon>
        <taxon>Vertebrata</taxon>
        <taxon>Euteleostomi</taxon>
        <taxon>Actinopterygii</taxon>
        <taxon>Neopterygii</taxon>
        <taxon>Teleostei</taxon>
        <taxon>Neoteleostei</taxon>
        <taxon>Acanthomorphata</taxon>
        <taxon>Eupercaria</taxon>
        <taxon>Perciformes</taxon>
        <taxon>Notothenioidei</taxon>
        <taxon>Pogonophryne</taxon>
    </lineage>
</organism>
<keyword evidence="3" id="KW-1185">Reference proteome</keyword>
<reference evidence="2" key="1">
    <citation type="submission" date="2022-11" db="EMBL/GenBank/DDBJ databases">
        <title>Chromosome-level genome of Pogonophryne albipinna.</title>
        <authorList>
            <person name="Jo E."/>
        </authorList>
    </citation>
    <scope>NUCLEOTIDE SEQUENCE</scope>
    <source>
        <strain evidence="2">SGF0006</strain>
        <tissue evidence="2">Muscle</tissue>
    </source>
</reference>
<keyword evidence="1" id="KW-1133">Transmembrane helix</keyword>
<proteinExistence type="predicted"/>
<feature type="non-terminal residue" evidence="2">
    <location>
        <position position="96"/>
    </location>
</feature>